<dbReference type="RefSeq" id="WP_013215244.1">
    <property type="nucleotide sequence ID" value="NC_014313.1"/>
</dbReference>
<reference evidence="4" key="1">
    <citation type="journal article" date="2011" name="J. Bacteriol.">
        <title>Genome sequences of eight morphologically diverse alphaproteobacteria.</title>
        <authorList>
            <consortium name="US DOE Joint Genome Institute"/>
            <person name="Brown P.J."/>
            <person name="Kysela D.T."/>
            <person name="Buechlein A."/>
            <person name="Hemmerich C."/>
            <person name="Brun Y.V."/>
        </authorList>
    </citation>
    <scope>NUCLEOTIDE SEQUENCE [LARGE SCALE GENOMIC DNA]</scope>
    <source>
        <strain evidence="4">ATCC 51888 / DSM 1869 / NCIB 11706 / TK 0415</strain>
    </source>
</reference>
<dbReference type="GO" id="GO:0004519">
    <property type="term" value="F:endonuclease activity"/>
    <property type="evidence" value="ECO:0007669"/>
    <property type="project" value="InterPro"/>
</dbReference>
<keyword evidence="4" id="KW-1185">Reference proteome</keyword>
<dbReference type="GO" id="GO:0016887">
    <property type="term" value="F:ATP hydrolysis activity"/>
    <property type="evidence" value="ECO:0007669"/>
    <property type="project" value="InterPro"/>
</dbReference>
<dbReference type="InterPro" id="IPR046453">
    <property type="entry name" value="GpA_ATPase"/>
</dbReference>
<feature type="domain" description="Phage terminase large subunit GpA ATPase" evidence="1">
    <location>
        <begin position="46"/>
        <end position="298"/>
    </location>
</feature>
<dbReference type="eggNOG" id="COG5525">
    <property type="taxonomic scope" value="Bacteria"/>
</dbReference>
<evidence type="ECO:0000313" key="3">
    <source>
        <dbReference type="EMBL" id="ADJ23029.1"/>
    </source>
</evidence>
<dbReference type="InterPro" id="IPR046454">
    <property type="entry name" value="GpA_endonuclease"/>
</dbReference>
<evidence type="ECO:0000259" key="1">
    <source>
        <dbReference type="Pfam" id="PF05876"/>
    </source>
</evidence>
<evidence type="ECO:0000259" key="2">
    <source>
        <dbReference type="Pfam" id="PF20454"/>
    </source>
</evidence>
<feature type="domain" description="Terminase large subunit GpA endonuclease" evidence="2">
    <location>
        <begin position="308"/>
        <end position="595"/>
    </location>
</feature>
<accession>D8JWB6</accession>
<dbReference type="Gene3D" id="3.40.50.300">
    <property type="entry name" value="P-loop containing nucleotide triphosphate hydrolases"/>
    <property type="match status" value="1"/>
</dbReference>
<gene>
    <name evidence="3" type="ordered locus">Hden_1217</name>
</gene>
<sequence length="623" mass="70388">MLAGVSEAIRSVVRLGWVEGLELPPRLKISQWADEHRHIAAGTGPEPGHWNTDRTPFAREPMDAACDPDVEIIVLEWSSQVGKTEVLLNAACYYIDQDPSPQMFVLPDLNLAESFSTNRFSPTVEASPRLLERIGRARSRDSDQKKLEKSYAGGDIVFAGANSASSLASRPRRIVIFDEIDKYKASIGNDGDPIKQGFQRTQNFWNRKKFLASTPTIEGASAIDAWFLRSDQRYFEVPCPHCGLFQALEWESVKWDKGKPETARYHCGHTDEKTGEIVGCGEPWDQRQVLLAVRKGLWKARAPFNGVAGFKIWAIYSPWVSMADLVKEWEDCEGKPAEEQTFWNLKLGRVYNPSKKAKTTPQELFDRREDYGPSSNGYVIPDEVLAITAGVDVQADRFECQYIGWAAGDEKFVLDHVIHYDDPTAPGAFERMEQALLFREFDLENGETLAVESVAIDAGNWFQVVMEFVRASRAAFKPYYATKGKDGAGRQLMRESESKFKLGAKLHLIGVDDGKTMLYHELAVVPDEKAGIQRYRVHFPKHLELKYFEQLVSETLKIDYRKGRPVRVWMPPAGGKRNEALDTFIYAMAARAPLAIDYDQRRADRQGTARKVDGALIASFFKR</sequence>
<dbReference type="HOGENOM" id="CLU_023850_4_1_5"/>
<evidence type="ECO:0000313" key="4">
    <source>
        <dbReference type="Proteomes" id="UP000002033"/>
    </source>
</evidence>
<dbReference type="Pfam" id="PF05876">
    <property type="entry name" value="GpA_ATPase"/>
    <property type="match status" value="1"/>
</dbReference>
<organism evidence="3 4">
    <name type="scientific">Hyphomicrobium denitrificans (strain ATCC 51888 / DSM 1869 / NCIMB 11706 / TK 0415)</name>
    <dbReference type="NCBI Taxonomy" id="582899"/>
    <lineage>
        <taxon>Bacteria</taxon>
        <taxon>Pseudomonadati</taxon>
        <taxon>Pseudomonadota</taxon>
        <taxon>Alphaproteobacteria</taxon>
        <taxon>Hyphomicrobiales</taxon>
        <taxon>Hyphomicrobiaceae</taxon>
        <taxon>Hyphomicrobium</taxon>
    </lineage>
</organism>
<dbReference type="InterPro" id="IPR027417">
    <property type="entry name" value="P-loop_NTPase"/>
</dbReference>
<protein>
    <submittedName>
        <fullName evidence="3">Terminase GpA</fullName>
    </submittedName>
</protein>
<dbReference type="GO" id="GO:0005524">
    <property type="term" value="F:ATP binding"/>
    <property type="evidence" value="ECO:0007669"/>
    <property type="project" value="InterPro"/>
</dbReference>
<dbReference type="OrthoDB" id="5181253at2"/>
<dbReference type="Proteomes" id="UP000002033">
    <property type="component" value="Chromosome"/>
</dbReference>
<dbReference type="KEGG" id="hdn:Hden_1217"/>
<dbReference type="Pfam" id="PF20454">
    <property type="entry name" value="GpA_nuclease"/>
    <property type="match status" value="1"/>
</dbReference>
<name>D8JWB6_HYPDA</name>
<dbReference type="InterPro" id="IPR008866">
    <property type="entry name" value="Phage_lambda_GpA-like"/>
</dbReference>
<dbReference type="HAMAP" id="MF_04144">
    <property type="entry name" value="TERL_LAMBDA"/>
    <property type="match status" value="1"/>
</dbReference>
<dbReference type="EMBL" id="CP002083">
    <property type="protein sequence ID" value="ADJ23029.1"/>
    <property type="molecule type" value="Genomic_DNA"/>
</dbReference>
<dbReference type="AlphaFoldDB" id="D8JWB6"/>
<dbReference type="STRING" id="582899.Hden_1217"/>
<proteinExistence type="inferred from homology"/>